<evidence type="ECO:0000256" key="1">
    <source>
        <dbReference type="ARBA" id="ARBA00004196"/>
    </source>
</evidence>
<evidence type="ECO:0000256" key="4">
    <source>
        <dbReference type="ARBA" id="ARBA00022729"/>
    </source>
</evidence>
<evidence type="ECO:0000256" key="5">
    <source>
        <dbReference type="SAM" id="MobiDB-lite"/>
    </source>
</evidence>
<organism evidence="8 9">
    <name type="scientific">Dietzia cinnamea</name>
    <dbReference type="NCBI Taxonomy" id="321318"/>
    <lineage>
        <taxon>Bacteria</taxon>
        <taxon>Bacillati</taxon>
        <taxon>Actinomycetota</taxon>
        <taxon>Actinomycetes</taxon>
        <taxon>Mycobacteriales</taxon>
        <taxon>Dietziaceae</taxon>
        <taxon>Dietzia</taxon>
    </lineage>
</organism>
<dbReference type="PANTHER" id="PTHR30532:SF25">
    <property type="entry name" value="IRON(III) DICITRATE-BINDING PERIPLASMIC PROTEIN"/>
    <property type="match status" value="1"/>
</dbReference>
<dbReference type="SUPFAM" id="SSF53807">
    <property type="entry name" value="Helical backbone' metal receptor"/>
    <property type="match status" value="1"/>
</dbReference>
<dbReference type="PROSITE" id="PS50983">
    <property type="entry name" value="FE_B12_PBP"/>
    <property type="match status" value="1"/>
</dbReference>
<evidence type="ECO:0000256" key="2">
    <source>
        <dbReference type="ARBA" id="ARBA00008814"/>
    </source>
</evidence>
<feature type="chain" id="PRO_5043577173" evidence="6">
    <location>
        <begin position="35"/>
        <end position="378"/>
    </location>
</feature>
<dbReference type="InterPro" id="IPR051313">
    <property type="entry name" value="Bact_iron-sidero_bind"/>
</dbReference>
<feature type="signal peptide" evidence="6">
    <location>
        <begin position="1"/>
        <end position="34"/>
    </location>
</feature>
<evidence type="ECO:0000313" key="8">
    <source>
        <dbReference type="EMBL" id="MCT2118160.1"/>
    </source>
</evidence>
<dbReference type="RefSeq" id="WP_232303112.1">
    <property type="nucleotide sequence ID" value="NZ_JALXRO010000046.1"/>
</dbReference>
<evidence type="ECO:0000256" key="3">
    <source>
        <dbReference type="ARBA" id="ARBA00022448"/>
    </source>
</evidence>
<dbReference type="GO" id="GO:0030288">
    <property type="term" value="C:outer membrane-bounded periplasmic space"/>
    <property type="evidence" value="ECO:0007669"/>
    <property type="project" value="TreeGrafter"/>
</dbReference>
<accession>A0AAW5Q772</accession>
<gene>
    <name evidence="8" type="ORF">M3D93_10405</name>
</gene>
<comment type="similarity">
    <text evidence="2">Belongs to the bacterial solute-binding protein 8 family.</text>
</comment>
<evidence type="ECO:0000259" key="7">
    <source>
        <dbReference type="PROSITE" id="PS50983"/>
    </source>
</evidence>
<protein>
    <submittedName>
        <fullName evidence="8">ABC transporter substrate-binding protein</fullName>
    </submittedName>
</protein>
<keyword evidence="3" id="KW-0813">Transport</keyword>
<feature type="domain" description="Fe/B12 periplasmic-binding" evidence="7">
    <location>
        <begin position="105"/>
        <end position="375"/>
    </location>
</feature>
<dbReference type="PANTHER" id="PTHR30532">
    <property type="entry name" value="IRON III DICITRATE-BINDING PERIPLASMIC PROTEIN"/>
    <property type="match status" value="1"/>
</dbReference>
<dbReference type="AlphaFoldDB" id="A0AAW5Q772"/>
<dbReference type="EMBL" id="JALXTC010000045">
    <property type="protein sequence ID" value="MCT2118160.1"/>
    <property type="molecule type" value="Genomic_DNA"/>
</dbReference>
<proteinExistence type="inferred from homology"/>
<feature type="compositionally biased region" description="Basic and acidic residues" evidence="5">
    <location>
        <begin position="56"/>
        <end position="65"/>
    </location>
</feature>
<dbReference type="Gene3D" id="3.40.50.1980">
    <property type="entry name" value="Nitrogenase molybdenum iron protein domain"/>
    <property type="match status" value="2"/>
</dbReference>
<name>A0AAW5Q772_9ACTN</name>
<dbReference type="Proteomes" id="UP001206890">
    <property type="component" value="Unassembled WGS sequence"/>
</dbReference>
<dbReference type="Pfam" id="PF01497">
    <property type="entry name" value="Peripla_BP_2"/>
    <property type="match status" value="1"/>
</dbReference>
<feature type="region of interest" description="Disordered" evidence="5">
    <location>
        <begin position="55"/>
        <end position="101"/>
    </location>
</feature>
<evidence type="ECO:0000313" key="9">
    <source>
        <dbReference type="Proteomes" id="UP001206890"/>
    </source>
</evidence>
<keyword evidence="4 6" id="KW-0732">Signal</keyword>
<comment type="subcellular location">
    <subcellularLocation>
        <location evidence="1">Cell envelope</location>
    </subcellularLocation>
</comment>
<evidence type="ECO:0000256" key="6">
    <source>
        <dbReference type="SAM" id="SignalP"/>
    </source>
</evidence>
<comment type="caution">
    <text evidence="8">The sequence shown here is derived from an EMBL/GenBank/DDBJ whole genome shotgun (WGS) entry which is preliminary data.</text>
</comment>
<sequence length="378" mass="38507">MTDSVPVLRRRSGRGYTRRAVRAAAPLAAGLALAACGPSPVDMVEHPVTTTPSRMAGEELQRSAEPEESCAPAPVPTEFPGAGTRRVDTTGPGPDSVSVPRSPERILALGVGAVDTACALGLQDLVVGTSGLPRDADVYLPAPLVALPTIDLGGGADAGAVADAARGLTPDLIVLAGSQDLDPAVVDALADVAPTVVYSADVLEWAEATESVADAYGRPRAGGDLLLDVIDRARFTAGATTPSDSWVSLVSVADGSGAGARVQDADTLGSLMLEAVGAGRPPAQRTRDGERVPPLPESPPLGDELDGDVIFAVVGGRPDSEEAAREVFASDRWTELDAVGANRVFVVDRAVWEGAGPVAARAVLEDIRGSINGIAPDG</sequence>
<feature type="region of interest" description="Disordered" evidence="5">
    <location>
        <begin position="278"/>
        <end position="301"/>
    </location>
</feature>
<dbReference type="GO" id="GO:1901678">
    <property type="term" value="P:iron coordination entity transport"/>
    <property type="evidence" value="ECO:0007669"/>
    <property type="project" value="UniProtKB-ARBA"/>
</dbReference>
<reference evidence="8" key="1">
    <citation type="submission" date="2022-04" db="EMBL/GenBank/DDBJ databases">
        <title>Human microbiome associated bacterial genomes.</title>
        <authorList>
            <person name="Sandstrom S."/>
            <person name="Salamzade R."/>
            <person name="Kalan L.R."/>
        </authorList>
    </citation>
    <scope>NUCLEOTIDE SEQUENCE</scope>
    <source>
        <strain evidence="8">P3-SID1762</strain>
    </source>
</reference>
<dbReference type="InterPro" id="IPR002491">
    <property type="entry name" value="ABC_transptr_periplasmic_BD"/>
</dbReference>